<evidence type="ECO:0000256" key="3">
    <source>
        <dbReference type="ARBA" id="ARBA00022532"/>
    </source>
</evidence>
<accession>A0A4W5KWW6</accession>
<dbReference type="Gene3D" id="3.40.718.10">
    <property type="entry name" value="Isopropylmalate Dehydrogenase"/>
    <property type="match status" value="1"/>
</dbReference>
<dbReference type="GO" id="GO:0006102">
    <property type="term" value="P:isocitrate metabolic process"/>
    <property type="evidence" value="ECO:0007669"/>
    <property type="project" value="TreeGrafter"/>
</dbReference>
<name>A0A4W5KWW6_9TELE</name>
<evidence type="ECO:0000256" key="2">
    <source>
        <dbReference type="ARBA" id="ARBA00011525"/>
    </source>
</evidence>
<dbReference type="SUPFAM" id="SSF53659">
    <property type="entry name" value="Isocitrate/Isopropylmalate dehydrogenase-like"/>
    <property type="match status" value="1"/>
</dbReference>
<dbReference type="AlphaFoldDB" id="A0A4W5KWW6"/>
<dbReference type="GO" id="GO:0005739">
    <property type="term" value="C:mitochondrion"/>
    <property type="evidence" value="ECO:0007669"/>
    <property type="project" value="TreeGrafter"/>
</dbReference>
<dbReference type="Proteomes" id="UP000314982">
    <property type="component" value="Unassembled WGS sequence"/>
</dbReference>
<organism evidence="4 5">
    <name type="scientific">Hucho hucho</name>
    <name type="common">huchen</name>
    <dbReference type="NCBI Taxonomy" id="62062"/>
    <lineage>
        <taxon>Eukaryota</taxon>
        <taxon>Metazoa</taxon>
        <taxon>Chordata</taxon>
        <taxon>Craniata</taxon>
        <taxon>Vertebrata</taxon>
        <taxon>Euteleostomi</taxon>
        <taxon>Actinopterygii</taxon>
        <taxon>Neopterygii</taxon>
        <taxon>Teleostei</taxon>
        <taxon>Protacanthopterygii</taxon>
        <taxon>Salmoniformes</taxon>
        <taxon>Salmonidae</taxon>
        <taxon>Salmoninae</taxon>
        <taxon>Hucho</taxon>
    </lineage>
</organism>
<dbReference type="Ensembl" id="ENSHHUT00000016213.1">
    <property type="protein sequence ID" value="ENSHHUP00000015659.1"/>
    <property type="gene ID" value="ENSHHUG00000009711.1"/>
</dbReference>
<reference evidence="4" key="3">
    <citation type="submission" date="2025-09" db="UniProtKB">
        <authorList>
            <consortium name="Ensembl"/>
        </authorList>
    </citation>
    <scope>IDENTIFICATION</scope>
</reference>
<sequence>MHHHTSHSHVTHHTQHAVFTPLAHNHSLICFRCSLPPPAKYGGRHTVTLIPGDGIGPELLNHVKELFRFSCVPVDFEVVNVSSATEDDINNAITAIRRNGVALKGRRNCRIHGKGLEALTLAI</sequence>
<evidence type="ECO:0000256" key="1">
    <source>
        <dbReference type="ARBA" id="ARBA00007769"/>
    </source>
</evidence>
<keyword evidence="5" id="KW-1185">Reference proteome</keyword>
<reference evidence="5" key="1">
    <citation type="submission" date="2018-06" db="EMBL/GenBank/DDBJ databases">
        <title>Genome assembly of Danube salmon.</title>
        <authorList>
            <person name="Macqueen D.J."/>
            <person name="Gundappa M.K."/>
        </authorList>
    </citation>
    <scope>NUCLEOTIDE SEQUENCE [LARGE SCALE GENOMIC DNA]</scope>
</reference>
<dbReference type="PANTHER" id="PTHR11835:SF60">
    <property type="entry name" value="ISOCITRATE DEHYDROGENASE [NAD] SUBUNIT, MITOCHONDRIAL"/>
    <property type="match status" value="1"/>
</dbReference>
<comment type="similarity">
    <text evidence="1">Belongs to the isocitrate and isopropylmalate dehydrogenases family.</text>
</comment>
<proteinExistence type="inferred from homology"/>
<evidence type="ECO:0000313" key="4">
    <source>
        <dbReference type="Ensembl" id="ENSHHUP00000015659.1"/>
    </source>
</evidence>
<reference evidence="4" key="2">
    <citation type="submission" date="2025-08" db="UniProtKB">
        <authorList>
            <consortium name="Ensembl"/>
        </authorList>
    </citation>
    <scope>IDENTIFICATION</scope>
</reference>
<dbReference type="GO" id="GO:0006099">
    <property type="term" value="P:tricarboxylic acid cycle"/>
    <property type="evidence" value="ECO:0007669"/>
    <property type="project" value="UniProtKB-KW"/>
</dbReference>
<evidence type="ECO:0000313" key="5">
    <source>
        <dbReference type="Proteomes" id="UP000314982"/>
    </source>
</evidence>
<protein>
    <submittedName>
        <fullName evidence="4">Isocitrate dehydrogenase (NAD(+)) 3 non-catalytic subunit gamma</fullName>
    </submittedName>
</protein>
<dbReference type="GeneTree" id="ENSGT00950000182989"/>
<dbReference type="PANTHER" id="PTHR11835">
    <property type="entry name" value="DECARBOXYLATING DEHYDROGENASES-ISOCITRATE, ISOPROPYLMALATE, TARTRATE"/>
    <property type="match status" value="1"/>
</dbReference>
<keyword evidence="3" id="KW-0816">Tricarboxylic acid cycle</keyword>
<comment type="subunit">
    <text evidence="2">Heterooligomer of subunits alpha (IDH3A), beta (IDH3B), and gamma (IDH3G) in the apparent ratio of 2:1:1. The heterodimer containing one IDH3A and one IDH3B subunit and the heterodimer containing one IDH3A and one IDH3G subunit assemble into a heterotetramer (which contains two subunits of IDH3A, one of IDH3B and one of IDH3G) and further into the heterooctamer.</text>
</comment>